<reference evidence="1 2" key="1">
    <citation type="submission" date="2021-03" db="EMBL/GenBank/DDBJ databases">
        <title>Enterococcal diversity collection.</title>
        <authorList>
            <person name="Gilmore M.S."/>
            <person name="Schwartzman J."/>
            <person name="Van Tyne D."/>
            <person name="Martin M."/>
            <person name="Earl A.M."/>
            <person name="Manson A.L."/>
            <person name="Straub T."/>
            <person name="Salamzade R."/>
            <person name="Saavedra J."/>
            <person name="Lebreton F."/>
            <person name="Prichula J."/>
            <person name="Schaufler K."/>
            <person name="Gaca A."/>
            <person name="Sgardioli B."/>
            <person name="Wagenaar J."/>
            <person name="Strong T."/>
        </authorList>
    </citation>
    <scope>NUCLEOTIDE SEQUENCE [LARGE SCALE GENOMIC DNA]</scope>
    <source>
        <strain evidence="1 2">MSG2901</strain>
    </source>
</reference>
<keyword evidence="2" id="KW-1185">Reference proteome</keyword>
<accession>A0ABS3I081</accession>
<dbReference type="EMBL" id="JAFLWI010000008">
    <property type="protein sequence ID" value="MBO0482065.1"/>
    <property type="molecule type" value="Genomic_DNA"/>
</dbReference>
<organism evidence="1 2">
    <name type="scientific">Candidatus Enterococcus courvalinii</name>
    <dbReference type="NCBI Taxonomy" id="2815329"/>
    <lineage>
        <taxon>Bacteria</taxon>
        <taxon>Bacillati</taxon>
        <taxon>Bacillota</taxon>
        <taxon>Bacilli</taxon>
        <taxon>Lactobacillales</taxon>
        <taxon>Enterococcaceae</taxon>
        <taxon>Enterococcus</taxon>
    </lineage>
</organism>
<protein>
    <submittedName>
        <fullName evidence="1">Uncharacterized protein</fullName>
    </submittedName>
</protein>
<sequence>MRAADLLTILTNPPQNKEYQGIFLLINNQKQPVTKIEVTPKNELVLHFNQRKNRLTMKEILVELMMNREKNIYYQLDAEIMPLYGIKETGTELMI</sequence>
<name>A0ABS3I081_9ENTE</name>
<dbReference type="RefSeq" id="WP_206898819.1">
    <property type="nucleotide sequence ID" value="NZ_JAFLWI010000008.1"/>
</dbReference>
<dbReference type="Proteomes" id="UP000664832">
    <property type="component" value="Unassembled WGS sequence"/>
</dbReference>
<evidence type="ECO:0000313" key="1">
    <source>
        <dbReference type="EMBL" id="MBO0482065.1"/>
    </source>
</evidence>
<evidence type="ECO:0000313" key="2">
    <source>
        <dbReference type="Proteomes" id="UP000664832"/>
    </source>
</evidence>
<gene>
    <name evidence="1" type="ORF">JZO71_07025</name>
</gene>
<proteinExistence type="predicted"/>
<comment type="caution">
    <text evidence="1">The sequence shown here is derived from an EMBL/GenBank/DDBJ whole genome shotgun (WGS) entry which is preliminary data.</text>
</comment>